<dbReference type="Proteomes" id="UP000022141">
    <property type="component" value="Unassembled WGS sequence"/>
</dbReference>
<evidence type="ECO:0000259" key="6">
    <source>
        <dbReference type="Pfam" id="PF06305"/>
    </source>
</evidence>
<evidence type="ECO:0000313" key="8">
    <source>
        <dbReference type="Proteomes" id="UP000022141"/>
    </source>
</evidence>
<accession>A0A011QJP5</accession>
<dbReference type="EMBL" id="JEMY01000017">
    <property type="protein sequence ID" value="EXI89265.1"/>
    <property type="molecule type" value="Genomic_DNA"/>
</dbReference>
<dbReference type="AlphaFoldDB" id="A0A011QJP5"/>
<dbReference type="PATRIC" id="fig|1454004.3.peg.1638"/>
<gene>
    <name evidence="7" type="ORF">AW11_01588</name>
</gene>
<sequence length="94" mass="10793">MMRWLLWILRFALFLFLLAFALRNTDPVGVRFFLDAAWQAPLAIVLFVFFAAGVASGMLFLLASLLGRRREVARLKRELGQARARLVGHRESQM</sequence>
<dbReference type="InterPro" id="IPR010445">
    <property type="entry name" value="LapA_dom"/>
</dbReference>
<keyword evidence="1" id="KW-1003">Cell membrane</keyword>
<proteinExistence type="predicted"/>
<protein>
    <submittedName>
        <fullName evidence="7">Integral membrane protein</fullName>
    </submittedName>
</protein>
<keyword evidence="8" id="KW-1185">Reference proteome</keyword>
<dbReference type="STRING" id="1454004.AW11_01588"/>
<keyword evidence="2 5" id="KW-0812">Transmembrane</keyword>
<evidence type="ECO:0000256" key="4">
    <source>
        <dbReference type="ARBA" id="ARBA00023136"/>
    </source>
</evidence>
<evidence type="ECO:0000256" key="1">
    <source>
        <dbReference type="ARBA" id="ARBA00022475"/>
    </source>
</evidence>
<keyword evidence="3 5" id="KW-1133">Transmembrane helix</keyword>
<comment type="caution">
    <text evidence="7">The sequence shown here is derived from an EMBL/GenBank/DDBJ whole genome shotgun (WGS) entry which is preliminary data.</text>
</comment>
<evidence type="ECO:0000256" key="3">
    <source>
        <dbReference type="ARBA" id="ARBA00022989"/>
    </source>
</evidence>
<name>A0A011QJP5_ACCRE</name>
<evidence type="ECO:0000256" key="2">
    <source>
        <dbReference type="ARBA" id="ARBA00022692"/>
    </source>
</evidence>
<organism evidence="7 8">
    <name type="scientific">Accumulibacter regalis</name>
    <dbReference type="NCBI Taxonomy" id="522306"/>
    <lineage>
        <taxon>Bacteria</taxon>
        <taxon>Pseudomonadati</taxon>
        <taxon>Pseudomonadota</taxon>
        <taxon>Betaproteobacteria</taxon>
        <taxon>Candidatus Accumulibacter</taxon>
    </lineage>
</organism>
<keyword evidence="4 5" id="KW-0472">Membrane</keyword>
<evidence type="ECO:0000256" key="5">
    <source>
        <dbReference type="SAM" id="Phobius"/>
    </source>
</evidence>
<evidence type="ECO:0000313" key="7">
    <source>
        <dbReference type="EMBL" id="EXI89265.1"/>
    </source>
</evidence>
<dbReference type="GO" id="GO:0005886">
    <property type="term" value="C:plasma membrane"/>
    <property type="evidence" value="ECO:0007669"/>
    <property type="project" value="InterPro"/>
</dbReference>
<dbReference type="eggNOG" id="COG5416">
    <property type="taxonomic scope" value="Bacteria"/>
</dbReference>
<reference evidence="7" key="1">
    <citation type="submission" date="2014-02" db="EMBL/GenBank/DDBJ databases">
        <title>Expanding our view of genomic diversity in Candidatus Accumulibacter clades.</title>
        <authorList>
            <person name="Skennerton C.T."/>
            <person name="Barr J.J."/>
            <person name="Slater F.R."/>
            <person name="Bond P.L."/>
            <person name="Tyson G.W."/>
        </authorList>
    </citation>
    <scope>NUCLEOTIDE SEQUENCE [LARGE SCALE GENOMIC DNA]</scope>
</reference>
<dbReference type="Pfam" id="PF06305">
    <property type="entry name" value="LapA_dom"/>
    <property type="match status" value="1"/>
</dbReference>
<feature type="domain" description="Lipopolysaccharide assembly protein A" evidence="6">
    <location>
        <begin position="23"/>
        <end position="85"/>
    </location>
</feature>
<feature type="transmembrane region" description="Helical" evidence="5">
    <location>
        <begin position="37"/>
        <end position="67"/>
    </location>
</feature>